<reference evidence="2" key="1">
    <citation type="submission" date="2021-04" db="EMBL/GenBank/DDBJ databases">
        <authorList>
            <consortium name="Molecular Ecology Group"/>
        </authorList>
    </citation>
    <scope>NUCLEOTIDE SEQUENCE</scope>
</reference>
<keyword evidence="3" id="KW-1185">Reference proteome</keyword>
<feature type="non-terminal residue" evidence="2">
    <location>
        <position position="1"/>
    </location>
</feature>
<evidence type="ECO:0000313" key="3">
    <source>
        <dbReference type="Proteomes" id="UP000678393"/>
    </source>
</evidence>
<comment type="caution">
    <text evidence="2">The sequence shown here is derived from an EMBL/GenBank/DDBJ whole genome shotgun (WGS) entry which is preliminary data.</text>
</comment>
<evidence type="ECO:0000313" key="2">
    <source>
        <dbReference type="EMBL" id="CAG5116566.1"/>
    </source>
</evidence>
<evidence type="ECO:0000256" key="1">
    <source>
        <dbReference type="SAM" id="MobiDB-lite"/>
    </source>
</evidence>
<name>A0A8S3YQF4_9EUPU</name>
<feature type="region of interest" description="Disordered" evidence="1">
    <location>
        <begin position="1"/>
        <end position="57"/>
    </location>
</feature>
<dbReference type="AlphaFoldDB" id="A0A8S3YQF4"/>
<dbReference type="EMBL" id="CAJHNH020000270">
    <property type="protein sequence ID" value="CAG5116566.1"/>
    <property type="molecule type" value="Genomic_DNA"/>
</dbReference>
<gene>
    <name evidence="2" type="ORF">CUNI_LOCUS2124</name>
</gene>
<sequence length="57" mass="6116">RDSSSELEEVSRPTSLPCPAAADDDDDISSLPGSVNSPDTEMTFPKMTTSRIEESNV</sequence>
<feature type="compositionally biased region" description="Polar residues" evidence="1">
    <location>
        <begin position="31"/>
        <end position="50"/>
    </location>
</feature>
<dbReference type="Proteomes" id="UP000678393">
    <property type="component" value="Unassembled WGS sequence"/>
</dbReference>
<proteinExistence type="predicted"/>
<accession>A0A8S3YQF4</accession>
<organism evidence="2 3">
    <name type="scientific">Candidula unifasciata</name>
    <dbReference type="NCBI Taxonomy" id="100452"/>
    <lineage>
        <taxon>Eukaryota</taxon>
        <taxon>Metazoa</taxon>
        <taxon>Spiralia</taxon>
        <taxon>Lophotrochozoa</taxon>
        <taxon>Mollusca</taxon>
        <taxon>Gastropoda</taxon>
        <taxon>Heterobranchia</taxon>
        <taxon>Euthyneura</taxon>
        <taxon>Panpulmonata</taxon>
        <taxon>Eupulmonata</taxon>
        <taxon>Stylommatophora</taxon>
        <taxon>Helicina</taxon>
        <taxon>Helicoidea</taxon>
        <taxon>Geomitridae</taxon>
        <taxon>Candidula</taxon>
    </lineage>
</organism>
<protein>
    <submittedName>
        <fullName evidence="2">Uncharacterized protein</fullName>
    </submittedName>
</protein>